<feature type="region of interest" description="Disordered" evidence="1">
    <location>
        <begin position="79"/>
        <end position="100"/>
    </location>
</feature>
<dbReference type="EMBL" id="KK914893">
    <property type="protein sequence ID" value="KDP26696.1"/>
    <property type="molecule type" value="Genomic_DNA"/>
</dbReference>
<evidence type="ECO:0000256" key="1">
    <source>
        <dbReference type="SAM" id="MobiDB-lite"/>
    </source>
</evidence>
<protein>
    <submittedName>
        <fullName evidence="2">Uncharacterized protein</fullName>
    </submittedName>
</protein>
<proteinExistence type="predicted"/>
<dbReference type="PANTHER" id="PTHR33132">
    <property type="entry name" value="OSJNBB0118P14.9 PROTEIN"/>
    <property type="match status" value="1"/>
</dbReference>
<sequence length="100" mass="10836">MESGQLISKNTKVEIATEAENNIMSANKLQVITTTTCASAMPQLARQQSITKNNCLCSPTSHAGSFRCRLHRTPVLHRTKSIDSASPSKVNAVADHVTQE</sequence>
<organism evidence="2 3">
    <name type="scientific">Jatropha curcas</name>
    <name type="common">Barbados nut</name>
    <dbReference type="NCBI Taxonomy" id="180498"/>
    <lineage>
        <taxon>Eukaryota</taxon>
        <taxon>Viridiplantae</taxon>
        <taxon>Streptophyta</taxon>
        <taxon>Embryophyta</taxon>
        <taxon>Tracheophyta</taxon>
        <taxon>Spermatophyta</taxon>
        <taxon>Magnoliopsida</taxon>
        <taxon>eudicotyledons</taxon>
        <taxon>Gunneridae</taxon>
        <taxon>Pentapetalae</taxon>
        <taxon>rosids</taxon>
        <taxon>fabids</taxon>
        <taxon>Malpighiales</taxon>
        <taxon>Euphorbiaceae</taxon>
        <taxon>Crotonoideae</taxon>
        <taxon>Jatropheae</taxon>
        <taxon>Jatropha</taxon>
    </lineage>
</organism>
<gene>
    <name evidence="2" type="ORF">JCGZ_17854</name>
</gene>
<dbReference type="PANTHER" id="PTHR33132:SF92">
    <property type="entry name" value="SERINE-RICH PROTEIN"/>
    <property type="match status" value="1"/>
</dbReference>
<accession>A0A067JRW6</accession>
<dbReference type="OrthoDB" id="1924025at2759"/>
<keyword evidence="3" id="KW-1185">Reference proteome</keyword>
<dbReference type="Proteomes" id="UP000027138">
    <property type="component" value="Unassembled WGS sequence"/>
</dbReference>
<reference evidence="2 3" key="1">
    <citation type="journal article" date="2014" name="PLoS ONE">
        <title>Global Analysis of Gene Expression Profiles in Physic Nut (Jatropha curcas L.) Seedlings Exposed to Salt Stress.</title>
        <authorList>
            <person name="Zhang L."/>
            <person name="Zhang C."/>
            <person name="Wu P."/>
            <person name="Chen Y."/>
            <person name="Li M."/>
            <person name="Jiang H."/>
            <person name="Wu G."/>
        </authorList>
    </citation>
    <scope>NUCLEOTIDE SEQUENCE [LARGE SCALE GENOMIC DNA]</scope>
    <source>
        <strain evidence="3">cv. GZQX0401</strain>
        <tissue evidence="2">Young leaves</tissue>
    </source>
</reference>
<dbReference type="AlphaFoldDB" id="A0A067JRW6"/>
<evidence type="ECO:0000313" key="3">
    <source>
        <dbReference type="Proteomes" id="UP000027138"/>
    </source>
</evidence>
<evidence type="ECO:0000313" key="2">
    <source>
        <dbReference type="EMBL" id="KDP26696.1"/>
    </source>
</evidence>
<name>A0A067JRW6_JATCU</name>